<feature type="compositionally biased region" description="Basic and acidic residues" evidence="1">
    <location>
        <begin position="280"/>
        <end position="290"/>
    </location>
</feature>
<feature type="compositionally biased region" description="Low complexity" evidence="1">
    <location>
        <begin position="364"/>
        <end position="374"/>
    </location>
</feature>
<feature type="compositionally biased region" description="Low complexity" evidence="1">
    <location>
        <begin position="1232"/>
        <end position="1242"/>
    </location>
</feature>
<dbReference type="PANTHER" id="PTHR16222:SF23">
    <property type="entry name" value="INACTIVE ADP-RIBOSYLTRANSFERASE ARH2"/>
    <property type="match status" value="1"/>
</dbReference>
<feature type="compositionally biased region" description="Basic and acidic residues" evidence="1">
    <location>
        <begin position="1113"/>
        <end position="1127"/>
    </location>
</feature>
<evidence type="ECO:0008006" key="4">
    <source>
        <dbReference type="Google" id="ProtNLM"/>
    </source>
</evidence>
<organism evidence="2 3">
    <name type="scientific">Sus scrofa</name>
    <name type="common">Pig</name>
    <dbReference type="NCBI Taxonomy" id="9823"/>
    <lineage>
        <taxon>Eukaryota</taxon>
        <taxon>Metazoa</taxon>
        <taxon>Chordata</taxon>
        <taxon>Craniata</taxon>
        <taxon>Vertebrata</taxon>
        <taxon>Euteleostomi</taxon>
        <taxon>Mammalia</taxon>
        <taxon>Eutheria</taxon>
        <taxon>Laurasiatheria</taxon>
        <taxon>Artiodactyla</taxon>
        <taxon>Suina</taxon>
        <taxon>Suidae</taxon>
        <taxon>Sus</taxon>
    </lineage>
</organism>
<feature type="compositionally biased region" description="Low complexity" evidence="1">
    <location>
        <begin position="1342"/>
        <end position="1352"/>
    </location>
</feature>
<name>A0A8D0ZGU1_PIG</name>
<evidence type="ECO:0000313" key="2">
    <source>
        <dbReference type="Ensembl" id="ENSSSCP00035016597.1"/>
    </source>
</evidence>
<dbReference type="Ensembl" id="ENSSSCT00035041560.1">
    <property type="protein sequence ID" value="ENSSSCP00035016597.1"/>
    <property type="gene ID" value="ENSSSCG00035031407.1"/>
</dbReference>
<proteinExistence type="predicted"/>
<feature type="region of interest" description="Disordered" evidence="1">
    <location>
        <begin position="1113"/>
        <end position="1646"/>
    </location>
</feature>
<feature type="region of interest" description="Disordered" evidence="1">
    <location>
        <begin position="121"/>
        <end position="143"/>
    </location>
</feature>
<sequence length="1681" mass="168587">MCSGTPPIDVQALKKKVSRVTCDPGVQAILSNLLLYVTDHEVGPQGPPPATGSRASHAPEPQDTQRRPTRFQLLQAKFMGSGREPRLKRTREVGRLIFKDKQGPGKGLVTATIHKLLEKAGAGAEGPAQGREREKARPPAGRSSVKNILKAFLAAEEKEAQEKPLSELPKAAKGLLPKVGGRRSLALTKLREKFEQSGGLCAEAAVLPLRLDQRKKKHLPQKQLHRPELRVLRTATWASSCVRAPPARFLACSAEPVLPCSIATVVCGPRSWLSRGARVTHRDVGQEPRGEAGTSLHTGAMAPSGTQVPGWGQPPQPPAPRTTAPRDSLDTVFPSSGPEFILRAAPSPASPRDEALRGCEPVTAPLGPASPGCAGAAGGKRTGDAPGARGAGLGPWPGLVGEGAGAAPDVILRACCSEDETDGATADTEPEPLFAIQENLPEETAPGQIPPLAVPAAQAARRTQPAMEPPQVTVRLPVVHTMPPPPTTPQRANGPHDHRDQGWCLGGEGVCGDTGVPPPTTAGPTQQGLWPEPTPVPPRGAAHGGPGIPKVVVPKAGVSEAGVLKAGVPKAGVLKAGVPKASVSEAGVPKASVSEAGVPKVGVPKASVCEESVPKAGILKASVSEAGVSEVSVPKAGVSVEGVPKAGVPEAGVLKAGVPKAGISEAGVPKASVSEAGVLKAGVPKTSVSEAGVPKAGVSEASVPKAGVPKAGVSEAGVPKAGVSEASVPKAGVPKAGVSEAGVPKAGVSEASVPKAGVPKVGVSEAGVPKAGVSEASVPKAGVPKVGVSEAGVSKAAVPKVGVSEAGVSKAGVPKVGVSEAGVSKAGAPKAGVSEASVPKAGIFAAGVPKTGVPEAGVSKAGVPKAGVTKAGVSEAGVPKAGVPKAIVSEAGVLEAGVPRVGASEAGVSKAGVPKASISKAGVPKAGVSEVGVSKASISEAGVPKTSISKAGVPKAGVPKASVSEAGVPKAGVSEAGVSKASISEAGVLKAGVPKTNLSKAGVSEAGVPKAGVPKADISEAGVPKARVSEAGVLKAGVPKTNLSKAGVSEAGVPKTAVPEAVPPGKPQRCGPGGQETKGSPGVSLKLQKHEDIWGQDASQLSSEAWLPERLDRWARDARTPPHHSEPSESQQRGLASCAPGGQQAPVPEAPSREHQTDIPTWPASPAKGRMKPEGLASADKSPLHEQGRHRGPLSSPESTRPLLAAEGSASHDLGENRVTSLNERPKPSVRAPGQAAAAKAPQGPPAPATGNTLHPQDRAAEERASRQEVGRGVQPPGPALVAKEPAGLPRGHPTCRASGSLPSPRQEALGAPGLPVEPPVPASGEWAAGKTKGPTGGGTVGAMKWSPSGGSPEPPTPAWDGPAPQGGHAWGARPRPLENQQAEGGARPLSAEQPPLGAGPSRQPPPMCTAAGGQRVDGAAQEHPDLRAPGEVTAGHRQLPGADLGSRGSPRGREQGGRGPVSLDSPGRRGEAAWRQKAGWGGAEGAASRALDEAAAPEEATSLHTGKGPERPAGQRGRGTEGPPRGQGHWGQAAVSQAPPLSGSPAGWAQAPPSRVVPLDLAQPTGGSAEVAPAIGKSGVSQRPDPRGGQCGPGKPRGKGESLTAPSPQPGQGPTAPLTPAQERPPDPARAGTGTRGRGHGARAAHLAKYRAQSFSDQRSFELSFRPMVIRPNDTFALPK</sequence>
<feature type="compositionally biased region" description="Basic and acidic residues" evidence="1">
    <location>
        <begin position="1256"/>
        <end position="1270"/>
    </location>
</feature>
<feature type="region of interest" description="Disordered" evidence="1">
    <location>
        <begin position="40"/>
        <end position="68"/>
    </location>
</feature>
<evidence type="ECO:0000313" key="3">
    <source>
        <dbReference type="Proteomes" id="UP000694720"/>
    </source>
</evidence>
<feature type="region of interest" description="Disordered" evidence="1">
    <location>
        <begin position="516"/>
        <end position="548"/>
    </location>
</feature>
<dbReference type="PANTHER" id="PTHR16222">
    <property type="entry name" value="ADP-RIBOSYLGLYCOHYDROLASE"/>
    <property type="match status" value="1"/>
</dbReference>
<evidence type="ECO:0000256" key="1">
    <source>
        <dbReference type="SAM" id="MobiDB-lite"/>
    </source>
</evidence>
<feature type="region of interest" description="Disordered" evidence="1">
    <location>
        <begin position="1047"/>
        <end position="1083"/>
    </location>
</feature>
<dbReference type="InterPro" id="IPR050792">
    <property type="entry name" value="ADP-ribosylglycohydrolase"/>
</dbReference>
<feature type="region of interest" description="Disordered" evidence="1">
    <location>
        <begin position="278"/>
        <end position="391"/>
    </location>
</feature>
<dbReference type="Proteomes" id="UP000694720">
    <property type="component" value="Unplaced"/>
</dbReference>
<protein>
    <recommendedName>
        <fullName evidence="4">Collagen alpha-1(I) chain</fullName>
    </recommendedName>
</protein>
<reference evidence="2" key="1">
    <citation type="submission" date="2025-08" db="UniProtKB">
        <authorList>
            <consortium name="Ensembl"/>
        </authorList>
    </citation>
    <scope>IDENTIFICATION</scope>
</reference>
<accession>A0A8D0ZGU1</accession>